<organism evidence="2 3">
    <name type="scientific">Desulfocicer vacuolatum DSM 3385</name>
    <dbReference type="NCBI Taxonomy" id="1121400"/>
    <lineage>
        <taxon>Bacteria</taxon>
        <taxon>Pseudomonadati</taxon>
        <taxon>Thermodesulfobacteriota</taxon>
        <taxon>Desulfobacteria</taxon>
        <taxon>Desulfobacterales</taxon>
        <taxon>Desulfobacteraceae</taxon>
        <taxon>Desulfocicer</taxon>
    </lineage>
</organism>
<name>A0A1W2DG00_9BACT</name>
<dbReference type="InterPro" id="IPR036249">
    <property type="entry name" value="Thioredoxin-like_sf"/>
</dbReference>
<dbReference type="InterPro" id="IPR002109">
    <property type="entry name" value="Glutaredoxin"/>
</dbReference>
<evidence type="ECO:0000313" key="3">
    <source>
        <dbReference type="Proteomes" id="UP000192418"/>
    </source>
</evidence>
<reference evidence="2 3" key="1">
    <citation type="submission" date="2017-04" db="EMBL/GenBank/DDBJ databases">
        <authorList>
            <person name="Afonso C.L."/>
            <person name="Miller P.J."/>
            <person name="Scott M.A."/>
            <person name="Spackman E."/>
            <person name="Goraichik I."/>
            <person name="Dimitrov K.M."/>
            <person name="Suarez D.L."/>
            <person name="Swayne D.E."/>
        </authorList>
    </citation>
    <scope>NUCLEOTIDE SEQUENCE [LARGE SCALE GENOMIC DNA]</scope>
    <source>
        <strain evidence="2 3">DSM 3385</strain>
    </source>
</reference>
<feature type="domain" description="Glutaredoxin" evidence="1">
    <location>
        <begin position="13"/>
        <end position="76"/>
    </location>
</feature>
<keyword evidence="3" id="KW-1185">Reference proteome</keyword>
<dbReference type="PANTHER" id="PTHR34386:SF1">
    <property type="entry name" value="GLUTAREDOXIN-LIKE PROTEIN NRDH"/>
    <property type="match status" value="1"/>
</dbReference>
<evidence type="ECO:0000313" key="2">
    <source>
        <dbReference type="EMBL" id="SMC96459.1"/>
    </source>
</evidence>
<proteinExistence type="predicted"/>
<dbReference type="OrthoDB" id="9795531at2"/>
<accession>A0A1W2DG00</accession>
<dbReference type="InterPro" id="IPR051548">
    <property type="entry name" value="Grx-like_ET"/>
</dbReference>
<dbReference type="STRING" id="1121400.SAMN02746065_11787"/>
<dbReference type="PANTHER" id="PTHR34386">
    <property type="entry name" value="GLUTAREDOXIN"/>
    <property type="match status" value="1"/>
</dbReference>
<sequence length="90" mass="10134">MTEVENDRENCAKVYSLSTCSHCKAAKRFLSDCSVEYTFIDVDCLKGNERKAIVADIKELNPRCSFPTIVINEKVIVGFQEDEIKEALGL</sequence>
<protein>
    <submittedName>
        <fullName evidence="2">Glutaredoxin</fullName>
    </submittedName>
</protein>
<dbReference type="GO" id="GO:0045454">
    <property type="term" value="P:cell redox homeostasis"/>
    <property type="evidence" value="ECO:0007669"/>
    <property type="project" value="TreeGrafter"/>
</dbReference>
<gene>
    <name evidence="2" type="ORF">SAMN02746065_11787</name>
</gene>
<dbReference type="AlphaFoldDB" id="A0A1W2DG00"/>
<dbReference type="CDD" id="cd02976">
    <property type="entry name" value="NrdH"/>
    <property type="match status" value="1"/>
</dbReference>
<dbReference type="PROSITE" id="PS51354">
    <property type="entry name" value="GLUTAREDOXIN_2"/>
    <property type="match status" value="1"/>
</dbReference>
<dbReference type="RefSeq" id="WP_084070274.1">
    <property type="nucleotide sequence ID" value="NZ_FWXY01000017.1"/>
</dbReference>
<evidence type="ECO:0000259" key="1">
    <source>
        <dbReference type="Pfam" id="PF00462"/>
    </source>
</evidence>
<dbReference type="Proteomes" id="UP000192418">
    <property type="component" value="Unassembled WGS sequence"/>
</dbReference>
<dbReference type="Pfam" id="PF00462">
    <property type="entry name" value="Glutaredoxin"/>
    <property type="match status" value="1"/>
</dbReference>
<dbReference type="GO" id="GO:0009055">
    <property type="term" value="F:electron transfer activity"/>
    <property type="evidence" value="ECO:0007669"/>
    <property type="project" value="TreeGrafter"/>
</dbReference>
<dbReference type="EMBL" id="FWXY01000017">
    <property type="protein sequence ID" value="SMC96459.1"/>
    <property type="molecule type" value="Genomic_DNA"/>
</dbReference>
<dbReference type="SUPFAM" id="SSF52833">
    <property type="entry name" value="Thioredoxin-like"/>
    <property type="match status" value="1"/>
</dbReference>
<dbReference type="Gene3D" id="3.40.30.10">
    <property type="entry name" value="Glutaredoxin"/>
    <property type="match status" value="1"/>
</dbReference>